<comment type="function">
    <text evidence="11">Involved in the TonB-dependent energy-dependent transport of various receptor-bound substrates. Protects ExbD from proteolytic degradation and functionally stabilizes TonB.</text>
</comment>
<keyword evidence="6" id="KW-0997">Cell inner membrane</keyword>
<feature type="region of interest" description="Disordered" evidence="13">
    <location>
        <begin position="245"/>
        <end position="270"/>
    </location>
</feature>
<keyword evidence="4 12" id="KW-0813">Transport</keyword>
<keyword evidence="9 14" id="KW-1133">Transmembrane helix</keyword>
<comment type="subunit">
    <text evidence="2">The accessory proteins ExbB and ExbD seem to form a complex with TonB.</text>
</comment>
<dbReference type="EMBL" id="VOPY01000003">
    <property type="protein sequence ID" value="TXC68125.1"/>
    <property type="molecule type" value="Genomic_DNA"/>
</dbReference>
<evidence type="ECO:0000256" key="9">
    <source>
        <dbReference type="ARBA" id="ARBA00022989"/>
    </source>
</evidence>
<reference evidence="16 17" key="1">
    <citation type="submission" date="2019-08" db="EMBL/GenBank/DDBJ databases">
        <title>Sphingorhabdus soil sp. nov., isolated from arctic soil.</title>
        <authorList>
            <person name="Liu Y."/>
        </authorList>
    </citation>
    <scope>NUCLEOTIDE SEQUENCE [LARGE SCALE GENOMIC DNA]</scope>
    <source>
        <strain evidence="16 17">D-2Q-5-6</strain>
    </source>
</reference>
<keyword evidence="7 14" id="KW-0812">Transmembrane</keyword>
<keyword evidence="8 12" id="KW-0653">Protein transport</keyword>
<dbReference type="Pfam" id="PF01618">
    <property type="entry name" value="MotA_ExbB"/>
    <property type="match status" value="1"/>
</dbReference>
<comment type="caution">
    <text evidence="16">The sequence shown here is derived from an EMBL/GenBank/DDBJ whole genome shotgun (WGS) entry which is preliminary data.</text>
</comment>
<dbReference type="Proteomes" id="UP000321129">
    <property type="component" value="Unassembled WGS sequence"/>
</dbReference>
<sequence>MFTTIVTAAAAAPAGAAGPQYGLIPALIEGGPVTWITFGVLVIMFAGTLYVLFTKLFEQNKILKQGRSVQQSFWRAPSLKDGSSKLEKDSAYRQVVDDGLRAEQEHTKLTDPVEAHDWMHNSLERSQNLVNSKLNGGLSFLATVGSTAPFVGLFGTVVGILRALVKIGASGQASIDTVAGPVGEALIMTAVGLIVAVPAVLAYNWLQARNKKIARDLSTFANDIQGSIMSNGQVRPVAASAAAPARSTTAAAAPKPVGQATTGGVPTKKV</sequence>
<evidence type="ECO:0000256" key="5">
    <source>
        <dbReference type="ARBA" id="ARBA00022475"/>
    </source>
</evidence>
<dbReference type="InterPro" id="IPR050790">
    <property type="entry name" value="ExbB/TolQ_transport"/>
</dbReference>
<feature type="transmembrane region" description="Helical" evidence="14">
    <location>
        <begin position="138"/>
        <end position="165"/>
    </location>
</feature>
<protein>
    <recommendedName>
        <fullName evidence="3">Biopolymer transport protein ExbB</fullName>
    </recommendedName>
</protein>
<evidence type="ECO:0000256" key="2">
    <source>
        <dbReference type="ARBA" id="ARBA00011471"/>
    </source>
</evidence>
<evidence type="ECO:0000256" key="3">
    <source>
        <dbReference type="ARBA" id="ARBA00022093"/>
    </source>
</evidence>
<dbReference type="PANTHER" id="PTHR30625">
    <property type="entry name" value="PROTEIN TOLQ"/>
    <property type="match status" value="1"/>
</dbReference>
<dbReference type="AlphaFoldDB" id="A0A5C6U941"/>
<evidence type="ECO:0000313" key="17">
    <source>
        <dbReference type="Proteomes" id="UP000321129"/>
    </source>
</evidence>
<accession>A0A5C6U941</accession>
<gene>
    <name evidence="16" type="ORF">FSZ31_10490</name>
</gene>
<dbReference type="RefSeq" id="WP_147123345.1">
    <property type="nucleotide sequence ID" value="NZ_VOPY01000003.1"/>
</dbReference>
<evidence type="ECO:0000256" key="11">
    <source>
        <dbReference type="ARBA" id="ARBA00024816"/>
    </source>
</evidence>
<feature type="domain" description="MotA/TolQ/ExbB proton channel" evidence="15">
    <location>
        <begin position="93"/>
        <end position="216"/>
    </location>
</feature>
<evidence type="ECO:0000256" key="12">
    <source>
        <dbReference type="RuleBase" id="RU004057"/>
    </source>
</evidence>
<evidence type="ECO:0000256" key="1">
    <source>
        <dbReference type="ARBA" id="ARBA00004429"/>
    </source>
</evidence>
<keyword evidence="5" id="KW-1003">Cell membrane</keyword>
<evidence type="ECO:0000313" key="16">
    <source>
        <dbReference type="EMBL" id="TXC68125.1"/>
    </source>
</evidence>
<comment type="subcellular location">
    <subcellularLocation>
        <location evidence="1">Cell inner membrane</location>
        <topology evidence="1">Multi-pass membrane protein</topology>
    </subcellularLocation>
    <subcellularLocation>
        <location evidence="12">Membrane</location>
        <topology evidence="12">Multi-pass membrane protein</topology>
    </subcellularLocation>
</comment>
<keyword evidence="17" id="KW-1185">Reference proteome</keyword>
<keyword evidence="10 14" id="KW-0472">Membrane</keyword>
<dbReference type="GO" id="GO:0005886">
    <property type="term" value="C:plasma membrane"/>
    <property type="evidence" value="ECO:0007669"/>
    <property type="project" value="UniProtKB-SubCell"/>
</dbReference>
<dbReference type="GO" id="GO:0017038">
    <property type="term" value="P:protein import"/>
    <property type="evidence" value="ECO:0007669"/>
    <property type="project" value="TreeGrafter"/>
</dbReference>
<evidence type="ECO:0000256" key="10">
    <source>
        <dbReference type="ARBA" id="ARBA00023136"/>
    </source>
</evidence>
<feature type="transmembrane region" description="Helical" evidence="14">
    <location>
        <begin position="185"/>
        <end position="206"/>
    </location>
</feature>
<evidence type="ECO:0000256" key="7">
    <source>
        <dbReference type="ARBA" id="ARBA00022692"/>
    </source>
</evidence>
<evidence type="ECO:0000256" key="4">
    <source>
        <dbReference type="ARBA" id="ARBA00022448"/>
    </source>
</evidence>
<evidence type="ECO:0000256" key="13">
    <source>
        <dbReference type="SAM" id="MobiDB-lite"/>
    </source>
</evidence>
<evidence type="ECO:0000259" key="15">
    <source>
        <dbReference type="Pfam" id="PF01618"/>
    </source>
</evidence>
<proteinExistence type="inferred from homology"/>
<dbReference type="PANTHER" id="PTHR30625:SF14">
    <property type="entry name" value="BIOPOLYMER TRANSPORT PROTEIN EXBB"/>
    <property type="match status" value="1"/>
</dbReference>
<feature type="transmembrane region" description="Helical" evidence="14">
    <location>
        <begin position="32"/>
        <end position="53"/>
    </location>
</feature>
<dbReference type="OrthoDB" id="9805133at2"/>
<evidence type="ECO:0000256" key="14">
    <source>
        <dbReference type="SAM" id="Phobius"/>
    </source>
</evidence>
<comment type="similarity">
    <text evidence="12">Belongs to the exbB/tolQ family.</text>
</comment>
<name>A0A5C6U941_9SPHN</name>
<organism evidence="16 17">
    <name type="scientific">Flavisphingopyxis soli</name>
    <dbReference type="NCBI Taxonomy" id="2601267"/>
    <lineage>
        <taxon>Bacteria</taxon>
        <taxon>Pseudomonadati</taxon>
        <taxon>Pseudomonadota</taxon>
        <taxon>Alphaproteobacteria</taxon>
        <taxon>Sphingomonadales</taxon>
        <taxon>Sphingopyxidaceae</taxon>
        <taxon>Flavisphingopyxis</taxon>
    </lineage>
</organism>
<evidence type="ECO:0000256" key="8">
    <source>
        <dbReference type="ARBA" id="ARBA00022927"/>
    </source>
</evidence>
<evidence type="ECO:0000256" key="6">
    <source>
        <dbReference type="ARBA" id="ARBA00022519"/>
    </source>
</evidence>
<dbReference type="InterPro" id="IPR002898">
    <property type="entry name" value="MotA_ExbB_proton_chnl"/>
</dbReference>